<reference evidence="1" key="1">
    <citation type="journal article" date="2020" name="mSystems">
        <title>Genome- and Community-Level Interaction Insights into Carbon Utilization and Element Cycling Functions of Hydrothermarchaeota in Hydrothermal Sediment.</title>
        <authorList>
            <person name="Zhou Z."/>
            <person name="Liu Y."/>
            <person name="Xu W."/>
            <person name="Pan J."/>
            <person name="Luo Z.H."/>
            <person name="Li M."/>
        </authorList>
    </citation>
    <scope>NUCLEOTIDE SEQUENCE [LARGE SCALE GENOMIC DNA]</scope>
    <source>
        <strain evidence="1">SpSt-769</strain>
    </source>
</reference>
<accession>A0A7C4ERJ2</accession>
<protein>
    <submittedName>
        <fullName evidence="1">Uncharacterized protein</fullName>
    </submittedName>
</protein>
<dbReference type="Pfam" id="PF20657">
    <property type="entry name" value="DUF6811"/>
    <property type="match status" value="1"/>
</dbReference>
<evidence type="ECO:0000313" key="1">
    <source>
        <dbReference type="EMBL" id="HGH60409.1"/>
    </source>
</evidence>
<dbReference type="AlphaFoldDB" id="A0A7C4ERJ2"/>
<gene>
    <name evidence="1" type="ORF">ENV54_03815</name>
</gene>
<name>A0A7C4ERJ2_9BACT</name>
<dbReference type="InterPro" id="IPR047766">
    <property type="entry name" value="PxxKW_fam"/>
</dbReference>
<dbReference type="NCBIfam" id="NF038144">
    <property type="entry name" value="PxxKW"/>
    <property type="match status" value="1"/>
</dbReference>
<proteinExistence type="predicted"/>
<dbReference type="EMBL" id="DTGT01000118">
    <property type="protein sequence ID" value="HGH60409.1"/>
    <property type="molecule type" value="Genomic_DNA"/>
</dbReference>
<organism evidence="1">
    <name type="scientific">Desulfomonile tiedjei</name>
    <dbReference type="NCBI Taxonomy" id="2358"/>
    <lineage>
        <taxon>Bacteria</taxon>
        <taxon>Pseudomonadati</taxon>
        <taxon>Thermodesulfobacteriota</taxon>
        <taxon>Desulfomonilia</taxon>
        <taxon>Desulfomonilales</taxon>
        <taxon>Desulfomonilaceae</taxon>
        <taxon>Desulfomonile</taxon>
    </lineage>
</organism>
<sequence length="95" mass="10239">MQCITLKQGVECAFMTKKGCNFNGGRCHTVVEQCQGCSRTVASPEGLLCAVAPDPKAKWARGACNFATHIQRKASEENQKINPLKASKRAAASKK</sequence>
<comment type="caution">
    <text evidence="1">The sequence shown here is derived from an EMBL/GenBank/DDBJ whole genome shotgun (WGS) entry which is preliminary data.</text>
</comment>